<dbReference type="AlphaFoldDB" id="A0A062VG65"/>
<dbReference type="Gene3D" id="2.60.40.3110">
    <property type="match status" value="1"/>
</dbReference>
<feature type="signal peptide" evidence="1">
    <location>
        <begin position="1"/>
        <end position="20"/>
    </location>
</feature>
<accession>A0A062VG65</accession>
<dbReference type="STRING" id="1280954.HPO_09605"/>
<keyword evidence="3" id="KW-1185">Reference proteome</keyword>
<feature type="chain" id="PRO_5001615313" evidence="1">
    <location>
        <begin position="21"/>
        <end position="758"/>
    </location>
</feature>
<dbReference type="RefSeq" id="WP_035597710.1">
    <property type="nucleotide sequence ID" value="NZ_ARYM01000010.1"/>
</dbReference>
<dbReference type="Pfam" id="PF00577">
    <property type="entry name" value="Usher"/>
    <property type="match status" value="2"/>
</dbReference>
<organism evidence="2 3">
    <name type="scientific">Hyphomonas polymorpha PS728</name>
    <dbReference type="NCBI Taxonomy" id="1280954"/>
    <lineage>
        <taxon>Bacteria</taxon>
        <taxon>Pseudomonadati</taxon>
        <taxon>Pseudomonadota</taxon>
        <taxon>Alphaproteobacteria</taxon>
        <taxon>Hyphomonadales</taxon>
        <taxon>Hyphomonadaceae</taxon>
        <taxon>Hyphomonas</taxon>
    </lineage>
</organism>
<protein>
    <submittedName>
        <fullName evidence="2">Fimbrial usher protein</fullName>
    </submittedName>
</protein>
<gene>
    <name evidence="2" type="ORF">HPO_09605</name>
</gene>
<dbReference type="EMBL" id="ARYM01000010">
    <property type="protein sequence ID" value="KCZ98458.1"/>
    <property type="molecule type" value="Genomic_DNA"/>
</dbReference>
<dbReference type="PANTHER" id="PTHR30451">
    <property type="entry name" value="OUTER MEMBRANE USHER PROTEIN"/>
    <property type="match status" value="1"/>
</dbReference>
<evidence type="ECO:0000256" key="1">
    <source>
        <dbReference type="SAM" id="SignalP"/>
    </source>
</evidence>
<dbReference type="eggNOG" id="COG3188">
    <property type="taxonomic scope" value="Bacteria"/>
</dbReference>
<dbReference type="InterPro" id="IPR042186">
    <property type="entry name" value="FimD_plug_dom"/>
</dbReference>
<keyword evidence="1" id="KW-0732">Signal</keyword>
<comment type="caution">
    <text evidence="2">The sequence shown here is derived from an EMBL/GenBank/DDBJ whole genome shotgun (WGS) entry which is preliminary data.</text>
</comment>
<dbReference type="GO" id="GO:0009279">
    <property type="term" value="C:cell outer membrane"/>
    <property type="evidence" value="ECO:0007669"/>
    <property type="project" value="TreeGrafter"/>
</dbReference>
<dbReference type="PATRIC" id="fig|1280954.3.peg.1946"/>
<dbReference type="PANTHER" id="PTHR30451:SF5">
    <property type="entry name" value="SLR0019 PROTEIN"/>
    <property type="match status" value="1"/>
</dbReference>
<sequence length="758" mass="81141">MRYALAALAFVQGGAMTARAVPAAEAPGAISLLVEVRINGTLVDGLAQLDVLAEDCTRIETAPLAAAGLYAGSAEAVCLQSMAGLQYRLDQSAAQLDLFAATPPRRPAARVQQSFAKPLSGLIGGYGLSGQRVHDGTDELINAFGDLSLTLHTPYGRLQNNMVASYTANEGQARRLQTVYEQDFPDTFTRLSIGDSFTAAPRWGRITPFAGVQYGTDFSMDPRDSWRPYSAFQALLRERSEVDVRVNGVVRQKQSVDPGFSHFEITPETGLNEVEVIIREASGLTRIEDYSFFASEESLAEGVMDYSVSLGLPRRFSGIASEYDDTLIANGRVRRGLTNALTAEAYSEFGAGGGVLGGGGQVTAGKLGIVSLSGGVSRAEDGHTGHIISAGFERDTRRGSLQLQARFADPRYSDTVSTLGLEFPDRSIRASAGIFTPAGSFRAAYIEEEDKVLRDRRFLSFGWEKPLRGDRVSFSASAYQDFARDETGFAIGLRASFGPYNAGGGYQSAGGREASSVQVSRSRMPGERVQWSLGAAEGGAGAVYQGDLTADLGAADLFLNGGVYGETNQITAGLRGGFAVMPGAAALQRQTTGATAIVRMPDLKGMPIYKDNRIIAVTGENGLAVIPDVRPYEINTLSLRPEDVPLDYDVADFTTRFIPRRGLSEVRFDVRRETALAFTAVFPTGEHLPPGSRVELLRSGLVCPVGLEGRVYCSVAEDGDTVAVTTPVGRFVDVVSSVRSRGEMQLRPEGRVKMAGID</sequence>
<dbReference type="GO" id="GO:0009297">
    <property type="term" value="P:pilus assembly"/>
    <property type="evidence" value="ECO:0007669"/>
    <property type="project" value="InterPro"/>
</dbReference>
<dbReference type="InterPro" id="IPR000015">
    <property type="entry name" value="Fimb_usher"/>
</dbReference>
<dbReference type="Proteomes" id="UP000027100">
    <property type="component" value="Unassembled WGS sequence"/>
</dbReference>
<dbReference type="Gene3D" id="2.60.40.2610">
    <property type="entry name" value="Outer membrane usher protein FimD, plug domain"/>
    <property type="match status" value="1"/>
</dbReference>
<dbReference type="GO" id="GO:0015473">
    <property type="term" value="F:fimbrial usher porin activity"/>
    <property type="evidence" value="ECO:0007669"/>
    <property type="project" value="InterPro"/>
</dbReference>
<evidence type="ECO:0000313" key="3">
    <source>
        <dbReference type="Proteomes" id="UP000027100"/>
    </source>
</evidence>
<evidence type="ECO:0000313" key="2">
    <source>
        <dbReference type="EMBL" id="KCZ98458.1"/>
    </source>
</evidence>
<proteinExistence type="predicted"/>
<name>A0A062VG65_9PROT</name>
<reference evidence="2 3" key="1">
    <citation type="journal article" date="2014" name="Antonie Van Leeuwenhoek">
        <title>Hyphomonas beringensis sp. nov. and Hyphomonas chukchiensis sp. nov., isolated from surface seawater of the Bering Sea and Chukchi Sea.</title>
        <authorList>
            <person name="Li C."/>
            <person name="Lai Q."/>
            <person name="Li G."/>
            <person name="Dong C."/>
            <person name="Wang J."/>
            <person name="Liao Y."/>
            <person name="Shao Z."/>
        </authorList>
    </citation>
    <scope>NUCLEOTIDE SEQUENCE [LARGE SCALE GENOMIC DNA]</scope>
    <source>
        <strain evidence="2 3">PS728</strain>
    </source>
</reference>
<dbReference type="OrthoDB" id="8587at2"/>